<dbReference type="Proteomes" id="UP000233551">
    <property type="component" value="Unassembled WGS sequence"/>
</dbReference>
<feature type="compositionally biased region" description="Basic and acidic residues" evidence="1">
    <location>
        <begin position="105"/>
        <end position="119"/>
    </location>
</feature>
<evidence type="ECO:0000313" key="3">
    <source>
        <dbReference type="Proteomes" id="UP000233551"/>
    </source>
</evidence>
<proteinExistence type="predicted"/>
<evidence type="ECO:0000256" key="1">
    <source>
        <dbReference type="SAM" id="MobiDB-lite"/>
    </source>
</evidence>
<keyword evidence="3" id="KW-1185">Reference proteome</keyword>
<gene>
    <name evidence="2" type="ORF">CRG98_013555</name>
</gene>
<reference evidence="2 3" key="1">
    <citation type="submission" date="2017-11" db="EMBL/GenBank/DDBJ databases">
        <title>De-novo sequencing of pomegranate (Punica granatum L.) genome.</title>
        <authorList>
            <person name="Akparov Z."/>
            <person name="Amiraslanov A."/>
            <person name="Hajiyeva S."/>
            <person name="Abbasov M."/>
            <person name="Kaur K."/>
            <person name="Hamwieh A."/>
            <person name="Solovyev V."/>
            <person name="Salamov A."/>
            <person name="Braich B."/>
            <person name="Kosarev P."/>
            <person name="Mahmoud A."/>
            <person name="Hajiyev E."/>
            <person name="Babayeva S."/>
            <person name="Izzatullayeva V."/>
            <person name="Mammadov A."/>
            <person name="Mammadov A."/>
            <person name="Sharifova S."/>
            <person name="Ojaghi J."/>
            <person name="Eynullazada K."/>
            <person name="Bayramov B."/>
            <person name="Abdulazimova A."/>
            <person name="Shahmuradov I."/>
        </authorList>
    </citation>
    <scope>NUCLEOTIDE SEQUENCE [LARGE SCALE GENOMIC DNA]</scope>
    <source>
        <strain evidence="3">cv. AG2017</strain>
        <tissue evidence="2">Leaf</tissue>
    </source>
</reference>
<feature type="compositionally biased region" description="Basic and acidic residues" evidence="1">
    <location>
        <begin position="41"/>
        <end position="65"/>
    </location>
</feature>
<comment type="caution">
    <text evidence="2">The sequence shown here is derived from an EMBL/GenBank/DDBJ whole genome shotgun (WGS) entry which is preliminary data.</text>
</comment>
<dbReference type="EMBL" id="PGOL01000696">
    <property type="protein sequence ID" value="PKI66060.1"/>
    <property type="molecule type" value="Genomic_DNA"/>
</dbReference>
<accession>A0A2I0KCX3</accession>
<sequence length="250" mass="27694">MKEAMRQLCKEDEGEKKDGGLKEEVEDEEKECEEEAEEEGGDPRMRRDGDEGNRGDATKDFEKNPSLDPAITGRPCKDTELSSRKSRVPPTPSRWECGKSVTGTRKKERESKCGNGPDKKAKVGLGLAGKQRWDSDDPRCTGSAGKEVNIGAWLGCAGNANVLRSCVRHRKESILICLALGLLGEMTLGRLCFCYDRLSMLSGDVSIILEHIRWAVVRTRICSRRGTHACKLIARFRSVYLPVGTRDGHA</sequence>
<feature type="compositionally biased region" description="Basic and acidic residues" evidence="1">
    <location>
        <begin position="1"/>
        <end position="23"/>
    </location>
</feature>
<feature type="compositionally biased region" description="Acidic residues" evidence="1">
    <location>
        <begin position="24"/>
        <end position="40"/>
    </location>
</feature>
<feature type="region of interest" description="Disordered" evidence="1">
    <location>
        <begin position="1"/>
        <end position="119"/>
    </location>
</feature>
<dbReference type="AlphaFoldDB" id="A0A2I0KCX3"/>
<name>A0A2I0KCX3_PUNGR</name>
<evidence type="ECO:0000313" key="2">
    <source>
        <dbReference type="EMBL" id="PKI66060.1"/>
    </source>
</evidence>
<protein>
    <submittedName>
        <fullName evidence="2">Uncharacterized protein</fullName>
    </submittedName>
</protein>
<organism evidence="2 3">
    <name type="scientific">Punica granatum</name>
    <name type="common">Pomegranate</name>
    <dbReference type="NCBI Taxonomy" id="22663"/>
    <lineage>
        <taxon>Eukaryota</taxon>
        <taxon>Viridiplantae</taxon>
        <taxon>Streptophyta</taxon>
        <taxon>Embryophyta</taxon>
        <taxon>Tracheophyta</taxon>
        <taxon>Spermatophyta</taxon>
        <taxon>Magnoliopsida</taxon>
        <taxon>eudicotyledons</taxon>
        <taxon>Gunneridae</taxon>
        <taxon>Pentapetalae</taxon>
        <taxon>rosids</taxon>
        <taxon>malvids</taxon>
        <taxon>Myrtales</taxon>
        <taxon>Lythraceae</taxon>
        <taxon>Punica</taxon>
    </lineage>
</organism>